<organism evidence="2 3">
    <name type="scientific">Clostridium botulinum CFSAN001627</name>
    <dbReference type="NCBI Taxonomy" id="1232189"/>
    <lineage>
        <taxon>Bacteria</taxon>
        <taxon>Bacillati</taxon>
        <taxon>Bacillota</taxon>
        <taxon>Clostridia</taxon>
        <taxon>Eubacteriales</taxon>
        <taxon>Clostridiaceae</taxon>
        <taxon>Clostridium</taxon>
    </lineage>
</organism>
<dbReference type="GO" id="GO:0043565">
    <property type="term" value="F:sequence-specific DNA binding"/>
    <property type="evidence" value="ECO:0007669"/>
    <property type="project" value="InterPro"/>
</dbReference>
<reference evidence="2 3" key="2">
    <citation type="submission" date="2013-03" db="EMBL/GenBank/DDBJ databases">
        <title>Diversity in Clostridium botulinum.</title>
        <authorList>
            <person name="Timme R.E."/>
            <person name="Allard M."/>
            <person name="Luo Y."/>
            <person name="Strain E."/>
            <person name="Gonzalez-Escalona N."/>
            <person name="Brown E."/>
        </authorList>
    </citation>
    <scope>NUCLEOTIDE SEQUENCE [LARGE SCALE GENOMIC DNA]</scope>
    <source>
        <strain evidence="2 3">CFSAN001627</strain>
    </source>
</reference>
<comment type="caution">
    <text evidence="2">The sequence shown here is derived from an EMBL/GenBank/DDBJ whole genome shotgun (WGS) entry which is preliminary data.</text>
</comment>
<dbReference type="InterPro" id="IPR002197">
    <property type="entry name" value="HTH_Fis"/>
</dbReference>
<feature type="non-terminal residue" evidence="2">
    <location>
        <position position="1"/>
    </location>
</feature>
<dbReference type="Gene3D" id="1.10.10.60">
    <property type="entry name" value="Homeodomain-like"/>
    <property type="match status" value="1"/>
</dbReference>
<sequence length="63" mass="7501">NKDINIIPMEKLEKENIENAIEKCDGNLAKAARLLDIGRSTLYRKIKKYNIKERYRITYTEKE</sequence>
<dbReference type="PATRIC" id="fig|1232189.3.peg.1958"/>
<evidence type="ECO:0000313" key="2">
    <source>
        <dbReference type="EMBL" id="EKN41576.1"/>
    </source>
</evidence>
<dbReference type="PRINTS" id="PR01590">
    <property type="entry name" value="HTHFIS"/>
</dbReference>
<proteinExistence type="predicted"/>
<protein>
    <submittedName>
        <fullName evidence="2">Sensory box sigma-54 dependent transcriptional regulator</fullName>
    </submittedName>
</protein>
<dbReference type="Pfam" id="PF02954">
    <property type="entry name" value="HTH_8"/>
    <property type="match status" value="1"/>
</dbReference>
<dbReference type="SUPFAM" id="SSF46689">
    <property type="entry name" value="Homeodomain-like"/>
    <property type="match status" value="1"/>
</dbReference>
<accession>M1ZQQ7</accession>
<dbReference type="Proteomes" id="UP000011944">
    <property type="component" value="Unassembled WGS sequence"/>
</dbReference>
<evidence type="ECO:0000313" key="3">
    <source>
        <dbReference type="Proteomes" id="UP000011944"/>
    </source>
</evidence>
<reference evidence="2 3" key="1">
    <citation type="submission" date="2012-10" db="EMBL/GenBank/DDBJ databases">
        <authorList>
            <person name="Strain E.A."/>
            <person name="Brown E."/>
            <person name="Allard M.W."/>
            <person name="Gonzalez-Escalona N."/>
            <person name="Timme R."/>
        </authorList>
    </citation>
    <scope>NUCLEOTIDE SEQUENCE [LARGE SCALE GENOMIC DNA]</scope>
    <source>
        <strain evidence="2 3">CFSAN001627</strain>
    </source>
</reference>
<evidence type="ECO:0000259" key="1">
    <source>
        <dbReference type="Pfam" id="PF02954"/>
    </source>
</evidence>
<dbReference type="AlphaFoldDB" id="M1ZQQ7"/>
<name>M1ZQQ7_CLOBO</name>
<dbReference type="InterPro" id="IPR009057">
    <property type="entry name" value="Homeodomain-like_sf"/>
</dbReference>
<feature type="domain" description="DNA binding HTH" evidence="1">
    <location>
        <begin position="9"/>
        <end position="49"/>
    </location>
</feature>
<dbReference type="EMBL" id="AMXI01000713">
    <property type="protein sequence ID" value="EKN41576.1"/>
    <property type="molecule type" value="Genomic_DNA"/>
</dbReference>
<gene>
    <name evidence="2" type="ORF">CFSAN001627_12343</name>
</gene>